<dbReference type="Pfam" id="PF02798">
    <property type="entry name" value="GST_N"/>
    <property type="match status" value="1"/>
</dbReference>
<organism evidence="3 4">
    <name type="scientific">Plesiocystis pacifica SIR-1</name>
    <dbReference type="NCBI Taxonomy" id="391625"/>
    <lineage>
        <taxon>Bacteria</taxon>
        <taxon>Pseudomonadati</taxon>
        <taxon>Myxococcota</taxon>
        <taxon>Polyangia</taxon>
        <taxon>Nannocystales</taxon>
        <taxon>Nannocystaceae</taxon>
        <taxon>Plesiocystis</taxon>
    </lineage>
</organism>
<dbReference type="GO" id="GO:0004364">
    <property type="term" value="F:glutathione transferase activity"/>
    <property type="evidence" value="ECO:0007669"/>
    <property type="project" value="TreeGrafter"/>
</dbReference>
<dbReference type="InterPro" id="IPR050213">
    <property type="entry name" value="GST_superfamily"/>
</dbReference>
<evidence type="ECO:0000313" key="4">
    <source>
        <dbReference type="Proteomes" id="UP000005801"/>
    </source>
</evidence>
<evidence type="ECO:0000313" key="3">
    <source>
        <dbReference type="EMBL" id="EDM79444.1"/>
    </source>
</evidence>
<dbReference type="Pfam" id="PF14497">
    <property type="entry name" value="GST_C_3"/>
    <property type="match status" value="1"/>
</dbReference>
<proteinExistence type="predicted"/>
<protein>
    <submittedName>
        <fullName evidence="3">Glutathione S-transferase-like protein</fullName>
    </submittedName>
</protein>
<dbReference type="Proteomes" id="UP000005801">
    <property type="component" value="Unassembled WGS sequence"/>
</dbReference>
<dbReference type="InterPro" id="IPR040079">
    <property type="entry name" value="Glutathione_S-Trfase"/>
</dbReference>
<dbReference type="SUPFAM" id="SSF52833">
    <property type="entry name" value="Thioredoxin-like"/>
    <property type="match status" value="1"/>
</dbReference>
<keyword evidence="4" id="KW-1185">Reference proteome</keyword>
<keyword evidence="3" id="KW-0808">Transferase</keyword>
<feature type="domain" description="GST C-terminal" evidence="2">
    <location>
        <begin position="84"/>
        <end position="211"/>
    </location>
</feature>
<dbReference type="RefSeq" id="WP_006971356.1">
    <property type="nucleotide sequence ID" value="NZ_ABCS01000019.1"/>
</dbReference>
<comment type="caution">
    <text evidence="3">The sequence shown here is derived from an EMBL/GenBank/DDBJ whole genome shotgun (WGS) entry which is preliminary data.</text>
</comment>
<dbReference type="PANTHER" id="PTHR11571">
    <property type="entry name" value="GLUTATHIONE S-TRANSFERASE"/>
    <property type="match status" value="1"/>
</dbReference>
<sequence>MTHPDLAITYFDVDGGRGEAARLALFIGGIPFKDDRLAFPEFGARKSSFPYGKIPTLTVDGVEIAESVGINRYVATLAGLYPADPIEGLRCDEILSVAEDMSNLIGPSMRMPDGEAKQAAREALVANDYPRVFAQLARRLGDNQWFVGETMTIADIRVFVFLRAFAFGAFDHIPTDLVPRLAPTLAAHSERVLAHPKIREYYAARAAARHS</sequence>
<dbReference type="STRING" id="391625.PPSIR1_34997"/>
<dbReference type="Gene3D" id="1.20.1050.130">
    <property type="match status" value="1"/>
</dbReference>
<evidence type="ECO:0000259" key="1">
    <source>
        <dbReference type="PROSITE" id="PS50404"/>
    </source>
</evidence>
<dbReference type="InterPro" id="IPR036282">
    <property type="entry name" value="Glutathione-S-Trfase_C_sf"/>
</dbReference>
<dbReference type="InterPro" id="IPR010987">
    <property type="entry name" value="Glutathione-S-Trfase_C-like"/>
</dbReference>
<dbReference type="EMBL" id="ABCS01000019">
    <property type="protein sequence ID" value="EDM79444.1"/>
    <property type="molecule type" value="Genomic_DNA"/>
</dbReference>
<feature type="domain" description="GST N-terminal" evidence="1">
    <location>
        <begin position="5"/>
        <end position="82"/>
    </location>
</feature>
<dbReference type="CDD" id="cd03039">
    <property type="entry name" value="GST_N_Sigma_like"/>
    <property type="match status" value="1"/>
</dbReference>
<evidence type="ECO:0000259" key="2">
    <source>
        <dbReference type="PROSITE" id="PS50405"/>
    </source>
</evidence>
<dbReference type="CDD" id="cd03192">
    <property type="entry name" value="GST_C_Sigma_like"/>
    <property type="match status" value="1"/>
</dbReference>
<gene>
    <name evidence="3" type="ORF">PPSIR1_34997</name>
</gene>
<dbReference type="InterPro" id="IPR004046">
    <property type="entry name" value="GST_C"/>
</dbReference>
<dbReference type="eggNOG" id="COG0625">
    <property type="taxonomic scope" value="Bacteria"/>
</dbReference>
<dbReference type="SUPFAM" id="SSF47616">
    <property type="entry name" value="GST C-terminal domain-like"/>
    <property type="match status" value="1"/>
</dbReference>
<accession>A6G3Q7</accession>
<name>A6G3Q7_9BACT</name>
<dbReference type="PROSITE" id="PS50404">
    <property type="entry name" value="GST_NTER"/>
    <property type="match status" value="1"/>
</dbReference>
<dbReference type="AlphaFoldDB" id="A6G3Q7"/>
<dbReference type="SFLD" id="SFLDS00019">
    <property type="entry name" value="Glutathione_Transferase_(cytos"/>
    <property type="match status" value="1"/>
</dbReference>
<dbReference type="InterPro" id="IPR004045">
    <property type="entry name" value="Glutathione_S-Trfase_N"/>
</dbReference>
<dbReference type="GO" id="GO:0006749">
    <property type="term" value="P:glutathione metabolic process"/>
    <property type="evidence" value="ECO:0007669"/>
    <property type="project" value="TreeGrafter"/>
</dbReference>
<dbReference type="InterPro" id="IPR036249">
    <property type="entry name" value="Thioredoxin-like_sf"/>
</dbReference>
<dbReference type="PROSITE" id="PS50405">
    <property type="entry name" value="GST_CTER"/>
    <property type="match status" value="1"/>
</dbReference>
<reference evidence="3 4" key="1">
    <citation type="submission" date="2007-06" db="EMBL/GenBank/DDBJ databases">
        <authorList>
            <person name="Shimkets L."/>
            <person name="Ferriera S."/>
            <person name="Johnson J."/>
            <person name="Kravitz S."/>
            <person name="Beeson K."/>
            <person name="Sutton G."/>
            <person name="Rogers Y.-H."/>
            <person name="Friedman R."/>
            <person name="Frazier M."/>
            <person name="Venter J.C."/>
        </authorList>
    </citation>
    <scope>NUCLEOTIDE SEQUENCE [LARGE SCALE GENOMIC DNA]</scope>
    <source>
        <strain evidence="3 4">SIR-1</strain>
    </source>
</reference>
<dbReference type="PANTHER" id="PTHR11571:SF252">
    <property type="entry name" value="GLUTATHIONE S-TRANSFERASE"/>
    <property type="match status" value="1"/>
</dbReference>